<accession>A0ABU5KNV0</accession>
<keyword evidence="3" id="KW-0813">Transport</keyword>
<protein>
    <submittedName>
        <fullName evidence="3">Potassium channel family protein</fullName>
    </submittedName>
</protein>
<keyword evidence="1" id="KW-0472">Membrane</keyword>
<comment type="caution">
    <text evidence="3">The sequence shown here is derived from an EMBL/GenBank/DDBJ whole genome shotgun (WGS) entry which is preliminary data.</text>
</comment>
<reference evidence="3 4" key="1">
    <citation type="submission" date="2023-12" db="EMBL/GenBank/DDBJ databases">
        <title>Jeotgalibacillus haloalkaliphilus sp. nov., a novel salt-tolerant bacteria, isolated from the estuary of the Fenhe River into the Yellow River.</title>
        <authorList>
            <person name="Li Y."/>
        </authorList>
    </citation>
    <scope>NUCLEOTIDE SEQUENCE [LARGE SCALE GENOMIC DNA]</scope>
    <source>
        <strain evidence="3 4">HH7-29</strain>
    </source>
</reference>
<dbReference type="SUPFAM" id="SSF81324">
    <property type="entry name" value="Voltage-gated potassium channels"/>
    <property type="match status" value="1"/>
</dbReference>
<evidence type="ECO:0000313" key="3">
    <source>
        <dbReference type="EMBL" id="MDZ5712832.1"/>
    </source>
</evidence>
<keyword evidence="1" id="KW-1133">Transmembrane helix</keyword>
<feature type="transmembrane region" description="Helical" evidence="1">
    <location>
        <begin position="56"/>
        <end position="77"/>
    </location>
</feature>
<feature type="domain" description="Potassium channel" evidence="2">
    <location>
        <begin position="73"/>
        <end position="155"/>
    </location>
</feature>
<keyword evidence="1" id="KW-0812">Transmembrane</keyword>
<dbReference type="GO" id="GO:0034220">
    <property type="term" value="P:monoatomic ion transmembrane transport"/>
    <property type="evidence" value="ECO:0007669"/>
    <property type="project" value="UniProtKB-KW"/>
</dbReference>
<dbReference type="RefSeq" id="WP_322421811.1">
    <property type="nucleotide sequence ID" value="NZ_JAXQNN010000003.1"/>
</dbReference>
<feature type="transmembrane region" description="Helical" evidence="1">
    <location>
        <begin position="130"/>
        <end position="151"/>
    </location>
</feature>
<organism evidence="3 4">
    <name type="scientific">Jeotgalibacillus haloalkalitolerans</name>
    <dbReference type="NCBI Taxonomy" id="3104292"/>
    <lineage>
        <taxon>Bacteria</taxon>
        <taxon>Bacillati</taxon>
        <taxon>Bacillota</taxon>
        <taxon>Bacilli</taxon>
        <taxon>Bacillales</taxon>
        <taxon>Caryophanaceae</taxon>
        <taxon>Jeotgalibacillus</taxon>
    </lineage>
</organism>
<keyword evidence="3" id="KW-0407">Ion channel</keyword>
<gene>
    <name evidence="3" type="ORF">UFB30_11400</name>
</gene>
<dbReference type="Pfam" id="PF07885">
    <property type="entry name" value="Ion_trans_2"/>
    <property type="match status" value="1"/>
</dbReference>
<keyword evidence="3" id="KW-0406">Ion transport</keyword>
<evidence type="ECO:0000256" key="1">
    <source>
        <dbReference type="SAM" id="Phobius"/>
    </source>
</evidence>
<sequence>MNEWTMWLGIILLVITLIDFIWTTLWIEGGAGPVTNQLSNGIWRLMKNISRGNSKVLSLAGPLILVMTIIVWVILFWTGWTFIFASHYGALFNTQYGLPADFMDHIYFTGYVFFTLGNGEIVPNGDNWKVMTIIATGTGMFSITFAVTYLLSVLSAVTQKRAFAQSVSGIGKSGTEIVSSAWNGQNLHNLDLLLNSFSTELSKLTAQHKAYPILHHYHSTNAQTEGVVAVAALDEAITMIYSGIPVKYWPNTLLLKENRSAIDDYLKTLHGTHIRAAADEPPVPDPEILVQKGIPILDQDKFERSFKEETERRKKLFGLVKDNASKWPND</sequence>
<dbReference type="InterPro" id="IPR013099">
    <property type="entry name" value="K_chnl_dom"/>
</dbReference>
<dbReference type="Proteomes" id="UP001292084">
    <property type="component" value="Unassembled WGS sequence"/>
</dbReference>
<keyword evidence="4" id="KW-1185">Reference proteome</keyword>
<proteinExistence type="predicted"/>
<feature type="transmembrane region" description="Helical" evidence="1">
    <location>
        <begin position="6"/>
        <end position="27"/>
    </location>
</feature>
<dbReference type="Gene3D" id="1.10.287.70">
    <property type="match status" value="1"/>
</dbReference>
<evidence type="ECO:0000259" key="2">
    <source>
        <dbReference type="Pfam" id="PF07885"/>
    </source>
</evidence>
<name>A0ABU5KNV0_9BACL</name>
<evidence type="ECO:0000313" key="4">
    <source>
        <dbReference type="Proteomes" id="UP001292084"/>
    </source>
</evidence>
<dbReference type="EMBL" id="JAXQNN010000003">
    <property type="protein sequence ID" value="MDZ5712832.1"/>
    <property type="molecule type" value="Genomic_DNA"/>
</dbReference>